<dbReference type="RefSeq" id="XP_033579392.1">
    <property type="nucleotide sequence ID" value="XM_033719548.1"/>
</dbReference>
<evidence type="ECO:0000313" key="3">
    <source>
        <dbReference type="Proteomes" id="UP000504636"/>
    </source>
</evidence>
<evidence type="ECO:0000256" key="1">
    <source>
        <dbReference type="SAM" id="MobiDB-lite"/>
    </source>
</evidence>
<dbReference type="EMBL" id="MU003697">
    <property type="protein sequence ID" value="KAF2812428.1"/>
    <property type="molecule type" value="Genomic_DNA"/>
</dbReference>
<gene>
    <name evidence="2 4" type="ORF">BDZ99DRAFT_461131</name>
</gene>
<dbReference type="GeneID" id="54460441"/>
<dbReference type="AlphaFoldDB" id="A0A6A6YV53"/>
<dbReference type="Proteomes" id="UP000504636">
    <property type="component" value="Unplaced"/>
</dbReference>
<reference evidence="2 4" key="1">
    <citation type="journal article" date="2020" name="Stud. Mycol.">
        <title>101 Dothideomycetes genomes: a test case for predicting lifestyles and emergence of pathogens.</title>
        <authorList>
            <person name="Haridas S."/>
            <person name="Albert R."/>
            <person name="Binder M."/>
            <person name="Bloem J."/>
            <person name="Labutti K."/>
            <person name="Salamov A."/>
            <person name="Andreopoulos B."/>
            <person name="Baker S."/>
            <person name="Barry K."/>
            <person name="Bills G."/>
            <person name="Bluhm B."/>
            <person name="Cannon C."/>
            <person name="Castanera R."/>
            <person name="Culley D."/>
            <person name="Daum C."/>
            <person name="Ezra D."/>
            <person name="Gonzalez J."/>
            <person name="Henrissat B."/>
            <person name="Kuo A."/>
            <person name="Liang C."/>
            <person name="Lipzen A."/>
            <person name="Lutzoni F."/>
            <person name="Magnuson J."/>
            <person name="Mondo S."/>
            <person name="Nolan M."/>
            <person name="Ohm R."/>
            <person name="Pangilinan J."/>
            <person name="Park H.-J."/>
            <person name="Ramirez L."/>
            <person name="Alfaro M."/>
            <person name="Sun H."/>
            <person name="Tritt A."/>
            <person name="Yoshinaga Y."/>
            <person name="Zwiers L.-H."/>
            <person name="Turgeon B."/>
            <person name="Goodwin S."/>
            <person name="Spatafora J."/>
            <person name="Crous P."/>
            <person name="Grigoriev I."/>
        </authorList>
    </citation>
    <scope>NUCLEOTIDE SEQUENCE</scope>
    <source>
        <strain evidence="2 4">CBS 304.34</strain>
    </source>
</reference>
<name>A0A6A6YV53_9PEZI</name>
<reference evidence="4" key="2">
    <citation type="submission" date="2020-04" db="EMBL/GenBank/DDBJ databases">
        <authorList>
            <consortium name="NCBI Genome Project"/>
        </authorList>
    </citation>
    <scope>NUCLEOTIDE SEQUENCE</scope>
    <source>
        <strain evidence="4">CBS 304.34</strain>
    </source>
</reference>
<accession>A0A6A6YV53</accession>
<dbReference type="OrthoDB" id="5409477at2759"/>
<organism evidence="2">
    <name type="scientific">Mytilinidion resinicola</name>
    <dbReference type="NCBI Taxonomy" id="574789"/>
    <lineage>
        <taxon>Eukaryota</taxon>
        <taxon>Fungi</taxon>
        <taxon>Dikarya</taxon>
        <taxon>Ascomycota</taxon>
        <taxon>Pezizomycotina</taxon>
        <taxon>Dothideomycetes</taxon>
        <taxon>Pleosporomycetidae</taxon>
        <taxon>Mytilinidiales</taxon>
        <taxon>Mytilinidiaceae</taxon>
        <taxon>Mytilinidion</taxon>
    </lineage>
</organism>
<feature type="region of interest" description="Disordered" evidence="1">
    <location>
        <begin position="167"/>
        <end position="228"/>
    </location>
</feature>
<reference evidence="4" key="3">
    <citation type="submission" date="2025-04" db="UniProtKB">
        <authorList>
            <consortium name="RefSeq"/>
        </authorList>
    </citation>
    <scope>IDENTIFICATION</scope>
    <source>
        <strain evidence="4">CBS 304.34</strain>
    </source>
</reference>
<evidence type="ECO:0000313" key="4">
    <source>
        <dbReference type="RefSeq" id="XP_033579392.1"/>
    </source>
</evidence>
<keyword evidence="3" id="KW-1185">Reference proteome</keyword>
<proteinExistence type="predicted"/>
<protein>
    <submittedName>
        <fullName evidence="2 4">Uncharacterized protein</fullName>
    </submittedName>
</protein>
<sequence length="228" mass="25934">MDAAPNCAICNAPAYPECPCESERLQIAVRQAETRAMDSRLAEIRDWVISHARKHILNAFERLTSTRKQAHAAYLASLPNYSIYMQYSGHPPLHPFLLGQLQAQISEAHAELKRGIDADWRASVVRYPEVLDYFYSLVEVRLPSDRAQGVSQPPFAVSGYVDKGYELSTTTKEKKKSRRDRDASSPPERDRRSRRESTKEDHSYTVVGRTRIPPMVPTPPIQPGNMRR</sequence>
<evidence type="ECO:0000313" key="2">
    <source>
        <dbReference type="EMBL" id="KAF2812428.1"/>
    </source>
</evidence>
<feature type="compositionally biased region" description="Basic and acidic residues" evidence="1">
    <location>
        <begin position="179"/>
        <end position="203"/>
    </location>
</feature>